<dbReference type="NCBIfam" id="TIGR03132">
    <property type="entry name" value="malonate_mdcB"/>
    <property type="match status" value="1"/>
</dbReference>
<feature type="transmembrane region" description="Helical" evidence="10">
    <location>
        <begin position="326"/>
        <end position="344"/>
    </location>
</feature>
<organism evidence="11 12">
    <name type="scientific">Bradyrhizobium diazoefficiens</name>
    <dbReference type="NCBI Taxonomy" id="1355477"/>
    <lineage>
        <taxon>Bacteria</taxon>
        <taxon>Pseudomonadati</taxon>
        <taxon>Pseudomonadota</taxon>
        <taxon>Alphaproteobacteria</taxon>
        <taxon>Hyphomicrobiales</taxon>
        <taxon>Nitrobacteraceae</taxon>
        <taxon>Bradyrhizobium</taxon>
    </lineage>
</organism>
<dbReference type="EC" id="2.4.2.52" evidence="9"/>
<feature type="transmembrane region" description="Helical" evidence="10">
    <location>
        <begin position="356"/>
        <end position="376"/>
    </location>
</feature>
<reference evidence="11 12" key="1">
    <citation type="submission" date="2014-11" db="EMBL/GenBank/DDBJ databases">
        <title>Symbiosis island explosion on the genome of extra-slow-growing strains of soybean bradyrhizobia with massive insertion sequences.</title>
        <authorList>
            <person name="Iida T."/>
            <person name="Minamisawa K."/>
        </authorList>
    </citation>
    <scope>NUCLEOTIDE SEQUENCE [LARGE SCALE GENOMIC DNA]</scope>
    <source>
        <strain evidence="11 12">NK6</strain>
    </source>
</reference>
<dbReference type="HAMAP" id="MF_01883">
    <property type="entry name" value="MdcB"/>
    <property type="match status" value="1"/>
</dbReference>
<dbReference type="Pfam" id="PF03547">
    <property type="entry name" value="Mem_trans"/>
    <property type="match status" value="1"/>
</dbReference>
<dbReference type="GO" id="GO:0051191">
    <property type="term" value="P:prosthetic group biosynthetic process"/>
    <property type="evidence" value="ECO:0007669"/>
    <property type="project" value="TreeGrafter"/>
</dbReference>
<proteinExistence type="inferred from homology"/>
<dbReference type="Pfam" id="PF01874">
    <property type="entry name" value="CitG"/>
    <property type="match status" value="1"/>
</dbReference>
<comment type="function">
    <text evidence="9">Involved in the formation of 2-(5''-phosphoribosyl)-3'-dephosphocoenzyme-A, the prosthetic group of the acyl-carrier protein of the malonate decarboxylase.</text>
</comment>
<evidence type="ECO:0000256" key="3">
    <source>
        <dbReference type="ARBA" id="ARBA00022679"/>
    </source>
</evidence>
<dbReference type="GO" id="GO:0016020">
    <property type="term" value="C:membrane"/>
    <property type="evidence" value="ECO:0007669"/>
    <property type="project" value="UniProtKB-SubCell"/>
</dbReference>
<name>A0A0E3VUH8_9BRAD</name>
<dbReference type="InterPro" id="IPR017555">
    <property type="entry name" value="TriPribosyl-deP-CoA_syn"/>
</dbReference>
<evidence type="ECO:0000256" key="6">
    <source>
        <dbReference type="ARBA" id="ARBA00022840"/>
    </source>
</evidence>
<dbReference type="InterPro" id="IPR002736">
    <property type="entry name" value="CitG"/>
</dbReference>
<keyword evidence="7 10" id="KW-1133">Transmembrane helix</keyword>
<dbReference type="GO" id="GO:0055085">
    <property type="term" value="P:transmembrane transport"/>
    <property type="evidence" value="ECO:0007669"/>
    <property type="project" value="InterPro"/>
</dbReference>
<evidence type="ECO:0000256" key="8">
    <source>
        <dbReference type="ARBA" id="ARBA00023136"/>
    </source>
</evidence>
<evidence type="ECO:0000313" key="11">
    <source>
        <dbReference type="EMBL" id="BAR57435.1"/>
    </source>
</evidence>
<dbReference type="Proteomes" id="UP000063308">
    <property type="component" value="Chromosome"/>
</dbReference>
<accession>A0A0E3VUH8</accession>
<dbReference type="AlphaFoldDB" id="A0A0E3VUH8"/>
<dbReference type="FunFam" id="1.10.4200.10:FF:000005">
    <property type="entry name" value="Probable 2-(5''-triphosphoribosyl)-3'-dephosphocoenzyme-A synthase"/>
    <property type="match status" value="1"/>
</dbReference>
<keyword evidence="4 10" id="KW-0812">Transmembrane</keyword>
<dbReference type="GO" id="GO:0046917">
    <property type="term" value="F:triphosphoribosyl-dephospho-CoA synthase activity"/>
    <property type="evidence" value="ECO:0007669"/>
    <property type="project" value="UniProtKB-UniRule"/>
</dbReference>
<evidence type="ECO:0000256" key="2">
    <source>
        <dbReference type="ARBA" id="ARBA00004141"/>
    </source>
</evidence>
<evidence type="ECO:0000313" key="12">
    <source>
        <dbReference type="Proteomes" id="UP000063308"/>
    </source>
</evidence>
<dbReference type="PANTHER" id="PTHR30201">
    <property type="entry name" value="TRIPHOSPHORIBOSYL-DEPHOSPHO-COA SYNTHASE"/>
    <property type="match status" value="1"/>
</dbReference>
<keyword evidence="5 9" id="KW-0547">Nucleotide-binding</keyword>
<protein>
    <recommendedName>
        <fullName evidence="9">Probable 2-(5''-triphosphoribosyl)-3'-dephosphocoenzyme-A synthase</fullName>
        <shortName evidence="9">2-(5''-triphosphoribosyl)-3'-dephospho-CoA synthase</shortName>
        <ecNumber evidence="9">2.4.2.52</ecNumber>
    </recommendedName>
</protein>
<evidence type="ECO:0000256" key="10">
    <source>
        <dbReference type="SAM" id="Phobius"/>
    </source>
</evidence>
<feature type="transmembrane region" description="Helical" evidence="10">
    <location>
        <begin position="295"/>
        <end position="314"/>
    </location>
</feature>
<gene>
    <name evidence="9" type="primary">mdcB</name>
    <name evidence="11" type="ORF">NK6_4267</name>
</gene>
<keyword evidence="6 9" id="KW-0067">ATP-binding</keyword>
<comment type="catalytic activity">
    <reaction evidence="1 9">
        <text>3'-dephospho-CoA + ATP = 2'-(5''-triphospho-alpha-D-ribosyl)-3'-dephospho-CoA + adenine</text>
        <dbReference type="Rhea" id="RHEA:15117"/>
        <dbReference type="ChEBI" id="CHEBI:16708"/>
        <dbReference type="ChEBI" id="CHEBI:30616"/>
        <dbReference type="ChEBI" id="CHEBI:57328"/>
        <dbReference type="ChEBI" id="CHEBI:61378"/>
        <dbReference type="EC" id="2.4.2.52"/>
    </reaction>
</comment>
<keyword evidence="3 9" id="KW-0808">Transferase</keyword>
<comment type="similarity">
    <text evidence="9">Belongs to the CitG/MdcB family.</text>
</comment>
<evidence type="ECO:0000256" key="9">
    <source>
        <dbReference type="HAMAP-Rule" id="MF_01883"/>
    </source>
</evidence>
<dbReference type="PANTHER" id="PTHR30201:SF2">
    <property type="entry name" value="2-(5''-TRIPHOSPHORIBOSYL)-3'-DEPHOSPHOCOENZYME-A SYNTHASE"/>
    <property type="match status" value="1"/>
</dbReference>
<keyword evidence="8 10" id="KW-0472">Membrane</keyword>
<evidence type="ECO:0000256" key="4">
    <source>
        <dbReference type="ARBA" id="ARBA00022692"/>
    </source>
</evidence>
<dbReference type="EMBL" id="AP014685">
    <property type="protein sequence ID" value="BAR57435.1"/>
    <property type="molecule type" value="Genomic_DNA"/>
</dbReference>
<dbReference type="GO" id="GO:0005524">
    <property type="term" value="F:ATP binding"/>
    <property type="evidence" value="ECO:0007669"/>
    <property type="project" value="UniProtKB-KW"/>
</dbReference>
<dbReference type="Gene3D" id="1.10.4200.10">
    <property type="entry name" value="Triphosphoribosyl-dephospho-CoA protein"/>
    <property type="match status" value="2"/>
</dbReference>
<sequence>MITMAARGMERPLLRRAWMMPDVSAIGAVAADCLVKELETWPKPGLVSHVDNGSHDDMDAGTFRRSAAAIRPYLQRLADAGALGCGMGRLRVIGLEAERAMFAATSGVNTHRGAIFGLGLLCAAAGAKAGGLVALELPLGDVVARLWGDSILDGPVLLHSHGSVARRRFRAGGARIEAARGFPSIYGIGLPALRRATVVVEDTEAARVEACFALIASVEDTNLLHRGGLDGLRFAHDAARRFVDAGGVCASGWRARAESIHESFVARRLSPGGSADLLAMTLFVDAQADSMMSNAILMALVPVFFVLLLGYAAGKFHIVDNLHVDALNALVMDLALPASLFAATASASRRDMIEQVPLSMVLGVTMLLLYVAWYCAARRFSKASRSDASLQALTIGFPNLAGVGLPILSSVLAPPAPSRLRSHWQRARF</sequence>
<evidence type="ECO:0000256" key="5">
    <source>
        <dbReference type="ARBA" id="ARBA00022741"/>
    </source>
</evidence>
<dbReference type="InterPro" id="IPR004776">
    <property type="entry name" value="Mem_transp_PIN-like"/>
</dbReference>
<evidence type="ECO:0000256" key="7">
    <source>
        <dbReference type="ARBA" id="ARBA00022989"/>
    </source>
</evidence>
<comment type="subcellular location">
    <subcellularLocation>
        <location evidence="2">Membrane</location>
        <topology evidence="2">Multi-pass membrane protein</topology>
    </subcellularLocation>
</comment>
<evidence type="ECO:0000256" key="1">
    <source>
        <dbReference type="ARBA" id="ARBA00001210"/>
    </source>
</evidence>